<organism evidence="1 2">
    <name type="scientific">Acidiferrimicrobium australe</name>
    <dbReference type="NCBI Taxonomy" id="2664430"/>
    <lineage>
        <taxon>Bacteria</taxon>
        <taxon>Bacillati</taxon>
        <taxon>Actinomycetota</taxon>
        <taxon>Acidimicrobiia</taxon>
        <taxon>Acidimicrobiales</taxon>
        <taxon>Acidimicrobiaceae</taxon>
        <taxon>Acidiferrimicrobium</taxon>
    </lineage>
</organism>
<proteinExistence type="predicted"/>
<evidence type="ECO:0008006" key="3">
    <source>
        <dbReference type="Google" id="ProtNLM"/>
    </source>
</evidence>
<protein>
    <recommendedName>
        <fullName evidence="3">DUF4397 domain-containing protein</fullName>
    </recommendedName>
</protein>
<evidence type="ECO:0000313" key="1">
    <source>
        <dbReference type="EMBL" id="MST31859.1"/>
    </source>
</evidence>
<name>A0ABW9QPX6_9ACTN</name>
<keyword evidence="2" id="KW-1185">Reference proteome</keyword>
<sequence length="83" mass="9254">MRVDGRTVGRLGSGDRLVLAMPPGRHRLEVRFLYISSGPVDVDLGDGERRELRAARAFGFGPFEVRYLTQRRSAIRVEPVTAA</sequence>
<gene>
    <name evidence="1" type="ORF">GHK86_03845</name>
</gene>
<reference evidence="1 2" key="1">
    <citation type="submission" date="2019-11" db="EMBL/GenBank/DDBJ databases">
        <title>Acidiferrimicrobium australis gen. nov., sp. nov., an acidophilic and obligately heterotrophic, member of the Actinobacteria that catalyses dissimilatory oxido- reduction of iron isolated from metal-rich acidic water in Chile.</title>
        <authorList>
            <person name="Gonzalez D."/>
            <person name="Huber K."/>
            <person name="Hedrich S."/>
            <person name="Rojas-Villalobos C."/>
            <person name="Quatrini R."/>
            <person name="Dinamarca M.A."/>
            <person name="Schwarz A."/>
            <person name="Canales C."/>
            <person name="Nancucheo I."/>
        </authorList>
    </citation>
    <scope>NUCLEOTIDE SEQUENCE [LARGE SCALE GENOMIC DNA]</scope>
    <source>
        <strain evidence="1 2">USS-CCA1</strain>
    </source>
</reference>
<accession>A0ABW9QPX6</accession>
<evidence type="ECO:0000313" key="2">
    <source>
        <dbReference type="Proteomes" id="UP000437736"/>
    </source>
</evidence>
<dbReference type="Proteomes" id="UP000437736">
    <property type="component" value="Unassembled WGS sequence"/>
</dbReference>
<comment type="caution">
    <text evidence="1">The sequence shown here is derived from an EMBL/GenBank/DDBJ whole genome shotgun (WGS) entry which is preliminary data.</text>
</comment>
<dbReference type="EMBL" id="WJHE01000156">
    <property type="protein sequence ID" value="MST31859.1"/>
    <property type="molecule type" value="Genomic_DNA"/>
</dbReference>